<sequence length="1010" mass="110976">MTAVKPTVVLIPGAWHHESTYNKLVPDLERRGYSTLCLRNPSVNSRPRFELVQEDADHLNAKIKPLLDAGKELILVAHSYGGSVLSPALADYRWQKGEKGRVIGLVYIAAFALPEGTSLANIMWPDGDGKNPMPADENGMLPPPDPHVFYNDLPEEEQWELHKQLLPNPSNVGTVPGHGTPWKNVPAVYIKCLKDQILPPDLQQKMLDLVDNELHVFELDSSHSPMLSMPEKVGDAVVLAEELGRKKLAEQAEDEQGDENQRNVDPEDQELCSNCGKIDFDQVFGQYVRSSQGKFVADIGCITPETRGSQCPLCRLIAETLFYRPRPVLPSSDAHIYLKAVSAAQSLSGFDHNPRQSTFGQLRRNSVLRICWRTPDNQHFSIQDEHLAPTTPSPSQGPPPILCRRLSPTAVPFPLLRTWLHQCHTLHLTHCPRPNTSPPFPSFRLIDCHRRLVVPAPPSPHCSYAALSYVWGPADRDAAAANNSKRDPLSSNPAIADAVTATLGLGLTYLWVDALCINQSSPADKALQIGRMDAIYRLAAVTLIAAGDPHPGLPGTHPSRPRTTQPATTIPRRGGQPLAVAASLREPQRLARASRWASRAWTYQEAALSPRRLLFTADQALWECASATASEAVALPAAECHTRGGDALRAELGRAHAALFDLRGARFLDRELVAYSAREMSFQSDALNAVRGTLAWHERERGGRGPAHVWGVPARVHWPGGAGFENGRLAGVGAGERARLVARMDFLRGLCWCLDRPGVRRAGFPSWSWAGWVGRLSGQSWERRIGEWVEEDASVEIGFEVVRGGVEAGDVAEAEVVFVDGDVGGSRGVVGVEQLRRAGVASGCSQVRLSKFLHVTASFVELEVVPAASHQILQRRKGRTDQAADYLAVLSGGDGALYYSPFFLCERRPSEEEQIFLDCMAGKKWRGMITGYSSYVQLGSTNAEESDRETVPIPAPFIVILKDLGEHFERTGDVDLHFLYTDRGPLSQQAKHVEEIFEGLKKSIDTARIG</sequence>
<comment type="caution">
    <text evidence="1">The sequence shown here is derived from an EMBL/GenBank/DDBJ whole genome shotgun (WGS) entry which is preliminary data.</text>
</comment>
<accession>A0ACB5SF88</accession>
<keyword evidence="2" id="KW-1185">Reference proteome</keyword>
<organism evidence="1 2">
    <name type="scientific">Neofusicoccum parvum</name>
    <dbReference type="NCBI Taxonomy" id="310453"/>
    <lineage>
        <taxon>Eukaryota</taxon>
        <taxon>Fungi</taxon>
        <taxon>Dikarya</taxon>
        <taxon>Ascomycota</taxon>
        <taxon>Pezizomycotina</taxon>
        <taxon>Dothideomycetes</taxon>
        <taxon>Dothideomycetes incertae sedis</taxon>
        <taxon>Botryosphaeriales</taxon>
        <taxon>Botryosphaeriaceae</taxon>
        <taxon>Neofusicoccum</taxon>
    </lineage>
</organism>
<reference evidence="1" key="1">
    <citation type="submission" date="2024-09" db="EMBL/GenBank/DDBJ databases">
        <title>Draft Genome Sequences of Neofusicoccum parvum.</title>
        <authorList>
            <person name="Ashida A."/>
            <person name="Camagna M."/>
            <person name="Tanaka A."/>
            <person name="Takemoto D."/>
        </authorList>
    </citation>
    <scope>NUCLEOTIDE SEQUENCE</scope>
    <source>
        <strain evidence="1">PPO83</strain>
    </source>
</reference>
<evidence type="ECO:0000313" key="1">
    <source>
        <dbReference type="EMBL" id="GME38122.1"/>
    </source>
</evidence>
<dbReference type="Proteomes" id="UP001165186">
    <property type="component" value="Unassembled WGS sequence"/>
</dbReference>
<protein>
    <submittedName>
        <fullName evidence="1">Microsomal signal peptidase 12kda subunit protein</fullName>
    </submittedName>
</protein>
<evidence type="ECO:0000313" key="2">
    <source>
        <dbReference type="Proteomes" id="UP001165186"/>
    </source>
</evidence>
<proteinExistence type="predicted"/>
<name>A0ACB5SF88_9PEZI</name>
<dbReference type="EMBL" id="BSXG01000082">
    <property type="protein sequence ID" value="GME38122.1"/>
    <property type="molecule type" value="Genomic_DNA"/>
</dbReference>
<gene>
    <name evidence="1" type="primary">g3084</name>
    <name evidence="1" type="ORF">NpPPO83_00003084</name>
</gene>